<dbReference type="AlphaFoldDB" id="A0A7J4X4R8"/>
<dbReference type="Proteomes" id="UP000436911">
    <property type="component" value="Unassembled WGS sequence"/>
</dbReference>
<protein>
    <submittedName>
        <fullName evidence="1">Uncharacterized protein</fullName>
    </submittedName>
</protein>
<organism evidence="1 2">
    <name type="scientific">Agrobacterium vitis</name>
    <name type="common">Rhizobium vitis</name>
    <dbReference type="NCBI Taxonomy" id="373"/>
    <lineage>
        <taxon>Bacteria</taxon>
        <taxon>Pseudomonadati</taxon>
        <taxon>Pseudomonadota</taxon>
        <taxon>Alphaproteobacteria</taxon>
        <taxon>Hyphomicrobiales</taxon>
        <taxon>Rhizobiaceae</taxon>
        <taxon>Rhizobium/Agrobacterium group</taxon>
        <taxon>Agrobacterium</taxon>
    </lineage>
</organism>
<reference evidence="1 2" key="1">
    <citation type="submission" date="2018-08" db="EMBL/GenBank/DDBJ databases">
        <title>Genome sequencing of Agrobacterium vitis strain ICMP 10754.</title>
        <authorList>
            <person name="Visnovsky S.B."/>
            <person name="Pitman A.R."/>
        </authorList>
    </citation>
    <scope>NUCLEOTIDE SEQUENCE [LARGE SCALE GENOMIC DNA]</scope>
    <source>
        <strain evidence="1 2">ICMP 10754</strain>
    </source>
</reference>
<evidence type="ECO:0000313" key="2">
    <source>
        <dbReference type="Proteomes" id="UP000436911"/>
    </source>
</evidence>
<comment type="caution">
    <text evidence="1">The sequence shown here is derived from an EMBL/GenBank/DDBJ whole genome shotgun (WGS) entry which is preliminary data.</text>
</comment>
<dbReference type="EMBL" id="QUSG01000006">
    <property type="protein sequence ID" value="KAA3527044.1"/>
    <property type="molecule type" value="Genomic_DNA"/>
</dbReference>
<name>A0A7J4X4R8_AGRVI</name>
<accession>A0A7J4X4R8</accession>
<evidence type="ECO:0000313" key="1">
    <source>
        <dbReference type="EMBL" id="KAA3527044.1"/>
    </source>
</evidence>
<proteinExistence type="predicted"/>
<dbReference type="RefSeq" id="WP_149916795.1">
    <property type="nucleotide sequence ID" value="NZ_QUSG01000006.1"/>
</dbReference>
<gene>
    <name evidence="1" type="ORF">DXT89_14005</name>
</gene>
<sequence>MTFSFIPSPQGSALTGADLLTSALDQPMSAGSTFWESAKEGVNQSYGLGALLRDFQTPGVAEDQNQDPGMFQSFETQQGTPWMDLANKTIPDGSLTEDQFKSSPAYRENIPWQRGMTQERAEALASASDVSKVREFYAQKRPVTAFMGSLAGSAIDPINYIPVFGEEVFAANVARFGSVAGRALTSSADAMVNTALAAAVSAPTRGDLGDDISFQSTVSQIAMAAIVGGAFGAVHGSAVFGRGIDTIKDRLGIKSAADLRADAEVKLSTLQGVQEARVALNDALDGMINKGEVEISPASAAFVSRAADVEMPKVAIARMARDADPEMFTRLDALSQTEIQRPVSEFLTAKGSVYKLNPDGTTIRNKAARNDVGHEGDSGMKPASAKTVYIDGNASVLSSAGLSGIGEKGSRVIIKDGKASLLTWNKKENRWGFSPESRDTVIHDEPAIGRYPLELWNEVSDIPGYQAFSRMHAGNKIIEIKTQPQTLEILDQIGPAKQNLINPTDSKIYGKKQILPVIDNSVPKDAPDPAVVKAKSRVGKPEADRALAEQYHVDPKTGDYPELSDIEQLRAEGRLTDDDIAALDDADENFKTATAYGEALKAFGNCVI</sequence>